<feature type="domain" description="NOL9 N-terminal" evidence="11">
    <location>
        <begin position="128"/>
        <end position="197"/>
    </location>
</feature>
<feature type="region of interest" description="Disordered" evidence="9">
    <location>
        <begin position="1"/>
        <end position="27"/>
    </location>
</feature>
<dbReference type="InterPro" id="IPR057573">
    <property type="entry name" value="NOL9_N"/>
</dbReference>
<dbReference type="Proteomes" id="UP000310708">
    <property type="component" value="Unassembled WGS sequence"/>
</dbReference>
<organism evidence="12 13">
    <name type="scientific">Wallemia mellicola</name>
    <dbReference type="NCBI Taxonomy" id="1708541"/>
    <lineage>
        <taxon>Eukaryota</taxon>
        <taxon>Fungi</taxon>
        <taxon>Dikarya</taxon>
        <taxon>Basidiomycota</taxon>
        <taxon>Wallemiomycotina</taxon>
        <taxon>Wallemiomycetes</taxon>
        <taxon>Wallemiales</taxon>
        <taxon>Wallemiaceae</taxon>
        <taxon>Wallemia</taxon>
    </lineage>
</organism>
<evidence type="ECO:0000313" key="12">
    <source>
        <dbReference type="EMBL" id="TIC66883.1"/>
    </source>
</evidence>
<evidence type="ECO:0000256" key="3">
    <source>
        <dbReference type="ARBA" id="ARBA00019824"/>
    </source>
</evidence>
<dbReference type="InterPro" id="IPR032319">
    <property type="entry name" value="CLP1_P"/>
</dbReference>
<evidence type="ECO:0000313" key="13">
    <source>
        <dbReference type="Proteomes" id="UP000310708"/>
    </source>
</evidence>
<dbReference type="GO" id="GO:0005634">
    <property type="term" value="C:nucleus"/>
    <property type="evidence" value="ECO:0007669"/>
    <property type="project" value="TreeGrafter"/>
</dbReference>
<feature type="region of interest" description="Disordered" evidence="9">
    <location>
        <begin position="50"/>
        <end position="96"/>
    </location>
</feature>
<dbReference type="Pfam" id="PF16575">
    <property type="entry name" value="CLP1_P"/>
    <property type="match status" value="1"/>
</dbReference>
<evidence type="ECO:0000256" key="8">
    <source>
        <dbReference type="ARBA" id="ARBA00071212"/>
    </source>
</evidence>
<evidence type="ECO:0000259" key="10">
    <source>
        <dbReference type="Pfam" id="PF16575"/>
    </source>
</evidence>
<keyword evidence="4" id="KW-0808">Transferase</keyword>
<evidence type="ECO:0000256" key="6">
    <source>
        <dbReference type="ARBA" id="ARBA00022777"/>
    </source>
</evidence>
<dbReference type="PANTHER" id="PTHR12755:SF3">
    <property type="entry name" value="POLYNUCLEOTIDE 5'-HYDROXYL-KINASE NOL9"/>
    <property type="match status" value="1"/>
</dbReference>
<gene>
    <name evidence="12" type="ORF">E3Q01_01555</name>
</gene>
<evidence type="ECO:0000256" key="4">
    <source>
        <dbReference type="ARBA" id="ARBA00022679"/>
    </source>
</evidence>
<keyword evidence="7" id="KW-0067">ATP-binding</keyword>
<dbReference type="PANTHER" id="PTHR12755">
    <property type="entry name" value="CLEAVAGE/POLYADENYLATION FACTOR IA SUBUNIT CLP1P"/>
    <property type="match status" value="1"/>
</dbReference>
<evidence type="ECO:0000256" key="9">
    <source>
        <dbReference type="SAM" id="MobiDB-lite"/>
    </source>
</evidence>
<dbReference type="GO" id="GO:0005524">
    <property type="term" value="F:ATP binding"/>
    <property type="evidence" value="ECO:0007669"/>
    <property type="project" value="UniProtKB-KW"/>
</dbReference>
<dbReference type="InterPro" id="IPR045116">
    <property type="entry name" value="Clp1/Grc3"/>
</dbReference>
<comment type="similarity">
    <text evidence="1">Belongs to the Clp1 family. NOL9/GRC3 subfamily.</text>
</comment>
<dbReference type="Pfam" id="PF24419">
    <property type="entry name" value="Cupin_NOL9"/>
    <property type="match status" value="1"/>
</dbReference>
<dbReference type="AlphaFoldDB" id="A0A4T0NX55"/>
<feature type="domain" description="Clp1 P-loop" evidence="10">
    <location>
        <begin position="281"/>
        <end position="475"/>
    </location>
</feature>
<evidence type="ECO:0000256" key="7">
    <source>
        <dbReference type="ARBA" id="ARBA00022840"/>
    </source>
</evidence>
<keyword evidence="5" id="KW-0547">Nucleotide-binding</keyword>
<dbReference type="Gene3D" id="3.40.50.300">
    <property type="entry name" value="P-loop containing nucleotide triphosphate hydrolases"/>
    <property type="match status" value="1"/>
</dbReference>
<evidence type="ECO:0000256" key="5">
    <source>
        <dbReference type="ARBA" id="ARBA00022741"/>
    </source>
</evidence>
<comment type="caution">
    <text evidence="12">The sequence shown here is derived from an EMBL/GenBank/DDBJ whole genome shotgun (WGS) entry which is preliminary data.</text>
</comment>
<name>A0A4T0NX55_9BASI</name>
<dbReference type="InterPro" id="IPR027417">
    <property type="entry name" value="P-loop_NTPase"/>
</dbReference>
<dbReference type="EMBL" id="SPRX01000014">
    <property type="protein sequence ID" value="TIC66883.1"/>
    <property type="molecule type" value="Genomic_DNA"/>
</dbReference>
<protein>
    <recommendedName>
        <fullName evidence="3">Polynucleotide 5'-hydroxyl-kinase GRC3</fullName>
    </recommendedName>
    <alternativeName>
        <fullName evidence="8">Polynucleotide 5'-hydroxyl-kinase NOL9</fullName>
    </alternativeName>
    <alternativeName>
        <fullName evidence="2">Polynucleotide 5'-hydroxyl-kinase grc3</fullName>
    </alternativeName>
</protein>
<evidence type="ECO:0000256" key="2">
    <source>
        <dbReference type="ARBA" id="ARBA00018706"/>
    </source>
</evidence>
<evidence type="ECO:0000256" key="1">
    <source>
        <dbReference type="ARBA" id="ARBA00011003"/>
    </source>
</evidence>
<sequence>MVGLSAIAKRKLERTRSAEATTSSIQDDVDAEDIAINAFFVDSAIVEEQQDIESRSDTPRKTRKKSKATSSTTKLGDKSGSDSTEDVTQRRKRRQKAQHYDYNCVSNFGTSESTTLFDSESIYLGFDNHASLILAGKFRLQVLKGSLDIFGTTINASEVVHSVYAPTCYPLPTLSAGTDNPTTLEGVPPALAHNNAVVRLSELKDGLETLGNALPDFKNTFEAPYEGSYEGWNAVKGLYPILESTSNVYAYLLPPSWTSAANIARENSFRSAEPYIAIVKGWKNTGKSAFSRLLSNTLKNSHKKVAYLECDIGQSEFMPSGCVSLHLLDEYLLGPAFTHPRIPAKAHFIGDVSPVNDPSNYVDAIKDLIEHYHSHIAHSLSEDGDYTPIPLVINTQGWIKGLGAELLEGILAAAGTYNLVEMSAFVEQPSEEDNERKDDESTIKIDAIATAENPMLNRYHSADYRNLMMSTYFHSKIQENNLSWDFSLPLTHMVPLCVDYCDDLSYVSIIDGEDVALKHTLMALNATVVALVEGGENVDNNGELLRRDDLTTFKQSRVLGYGLIRAIDSNANQLQILTPLDVTLCRRVNVLMKGKVDLPVCSLIDWTDRDIDYANVPYITNEVAVGEGAQKRKVRKDIQRKAANN</sequence>
<proteinExistence type="inferred from homology"/>
<reference evidence="12 13" key="1">
    <citation type="submission" date="2019-03" db="EMBL/GenBank/DDBJ databases">
        <title>Sequencing 25 genomes of Wallemia mellicola.</title>
        <authorList>
            <person name="Gostincar C."/>
        </authorList>
    </citation>
    <scope>NUCLEOTIDE SEQUENCE [LARGE SCALE GENOMIC DNA]</scope>
    <source>
        <strain evidence="12 13">EXF-757</strain>
    </source>
</reference>
<dbReference type="GO" id="GO:0000448">
    <property type="term" value="P:cleavage in ITS2 between 5.8S rRNA and LSU-rRNA of tricistronic rRNA transcript (SSU-rRNA, 5.8S rRNA, LSU-rRNA)"/>
    <property type="evidence" value="ECO:0007669"/>
    <property type="project" value="TreeGrafter"/>
</dbReference>
<keyword evidence="6" id="KW-0418">Kinase</keyword>
<evidence type="ECO:0000259" key="11">
    <source>
        <dbReference type="Pfam" id="PF24419"/>
    </source>
</evidence>
<accession>A0A4T0NX55</accession>
<dbReference type="GO" id="GO:0051731">
    <property type="term" value="F:polynucleotide 5'-hydroxyl-kinase activity"/>
    <property type="evidence" value="ECO:0007669"/>
    <property type="project" value="InterPro"/>
</dbReference>